<sequence length="188" mass="20375">MSGRFGTPASRFTLVTKGSLRNDADTPRTRLFTGMAIASSDERLHFELTPYTALQFFGNAQVAAARTLTGPATFQEFAEARVEARFTSAPFRVESYRLSAGVNPDTGLRQAVSQRMRFAFTNDTAEANSGFLDFDVFVRGETVDLPGFGSRLRMAQFPLQSPVPEPGSGALLLCGLGLVGAAARRRRA</sequence>
<dbReference type="AlphaFoldDB" id="A0A848FAY8"/>
<accession>A0A848FAY8</accession>
<dbReference type="InterPro" id="IPR013424">
    <property type="entry name" value="Ice-binding_C"/>
</dbReference>
<reference evidence="2 3" key="1">
    <citation type="submission" date="2020-04" db="EMBL/GenBank/DDBJ databases">
        <title>Azohydromonas sp. isolated from soil.</title>
        <authorList>
            <person name="Dahal R.H."/>
        </authorList>
    </citation>
    <scope>NUCLEOTIDE SEQUENCE [LARGE SCALE GENOMIC DNA]</scope>
    <source>
        <strain evidence="2 3">G-1-1-14</strain>
    </source>
</reference>
<evidence type="ECO:0000313" key="2">
    <source>
        <dbReference type="EMBL" id="NML16492.1"/>
    </source>
</evidence>
<evidence type="ECO:0000313" key="3">
    <source>
        <dbReference type="Proteomes" id="UP000574067"/>
    </source>
</evidence>
<dbReference type="Pfam" id="PF07589">
    <property type="entry name" value="PEP-CTERM"/>
    <property type="match status" value="1"/>
</dbReference>
<evidence type="ECO:0000259" key="1">
    <source>
        <dbReference type="Pfam" id="PF07589"/>
    </source>
</evidence>
<proteinExistence type="predicted"/>
<protein>
    <submittedName>
        <fullName evidence="2">PEP-CTERM sorting domain-containing protein</fullName>
    </submittedName>
</protein>
<feature type="domain" description="Ice-binding protein C-terminal" evidence="1">
    <location>
        <begin position="162"/>
        <end position="186"/>
    </location>
</feature>
<keyword evidence="3" id="KW-1185">Reference proteome</keyword>
<dbReference type="EMBL" id="JABBFW010000010">
    <property type="protein sequence ID" value="NML16492.1"/>
    <property type="molecule type" value="Genomic_DNA"/>
</dbReference>
<organism evidence="2 3">
    <name type="scientific">Azohydromonas caseinilytica</name>
    <dbReference type="NCBI Taxonomy" id="2728836"/>
    <lineage>
        <taxon>Bacteria</taxon>
        <taxon>Pseudomonadati</taxon>
        <taxon>Pseudomonadota</taxon>
        <taxon>Betaproteobacteria</taxon>
        <taxon>Burkholderiales</taxon>
        <taxon>Sphaerotilaceae</taxon>
        <taxon>Azohydromonas</taxon>
    </lineage>
</organism>
<gene>
    <name evidence="2" type="ORF">HHL10_16025</name>
</gene>
<name>A0A848FAY8_9BURK</name>
<dbReference type="Proteomes" id="UP000574067">
    <property type="component" value="Unassembled WGS sequence"/>
</dbReference>
<comment type="caution">
    <text evidence="2">The sequence shown here is derived from an EMBL/GenBank/DDBJ whole genome shotgun (WGS) entry which is preliminary data.</text>
</comment>
<dbReference type="NCBIfam" id="TIGR02595">
    <property type="entry name" value="PEP_CTERM"/>
    <property type="match status" value="1"/>
</dbReference>